<feature type="compositionally biased region" description="Basic and acidic residues" evidence="1">
    <location>
        <begin position="277"/>
        <end position="286"/>
    </location>
</feature>
<gene>
    <name evidence="2" type="ORF">CLIM01_14519</name>
</gene>
<evidence type="ECO:0000313" key="3">
    <source>
        <dbReference type="Proteomes" id="UP001169217"/>
    </source>
</evidence>
<feature type="compositionally biased region" description="Low complexity" evidence="1">
    <location>
        <begin position="304"/>
        <end position="313"/>
    </location>
</feature>
<feature type="compositionally biased region" description="Polar residues" evidence="1">
    <location>
        <begin position="289"/>
        <end position="303"/>
    </location>
</feature>
<proteinExistence type="predicted"/>
<accession>A0ABQ9P903</accession>
<evidence type="ECO:0000313" key="2">
    <source>
        <dbReference type="EMBL" id="KAK0368126.1"/>
    </source>
</evidence>
<organism evidence="2 3">
    <name type="scientific">Colletotrichum limetticola</name>
    <dbReference type="NCBI Taxonomy" id="1209924"/>
    <lineage>
        <taxon>Eukaryota</taxon>
        <taxon>Fungi</taxon>
        <taxon>Dikarya</taxon>
        <taxon>Ascomycota</taxon>
        <taxon>Pezizomycotina</taxon>
        <taxon>Sordariomycetes</taxon>
        <taxon>Hypocreomycetidae</taxon>
        <taxon>Glomerellales</taxon>
        <taxon>Glomerellaceae</taxon>
        <taxon>Colletotrichum</taxon>
        <taxon>Colletotrichum acutatum species complex</taxon>
    </lineage>
</organism>
<dbReference type="Proteomes" id="UP001169217">
    <property type="component" value="Unassembled WGS sequence"/>
</dbReference>
<sequence>MALPAVDMMRVSVNEVAVMNDAELAQFMQQHRLPDGNYDLPVDGWDELSREDRSLFAERLEAQKRSLAQSPTACSRPLALDDLDARLHRYWWLDKYTSDIKCFEPEHDKLWQELVEKRVLKPHETREFVRTDASGMEREKEKDQARKAYERAESEAKQIYVLTQEDPKRLRIPKQKRISMMKYGTEKLLAARRRLEQARSESFLIVQFVRATSGYAGAKRDAARHRNLVQWVLEQVPLIEAETNPFTTNQSESDGRRTKRKLAIDEEPPERRARKRVMLDLRERRSANARLSSTATETQPEPSTATDQDTAPDTQLDILIASSLHKEDNVQAMPQGLRRSARIVARRSASSKALKPEFSQHISSLRSEARAARPSTKVSPAEDARAQLAKRQSRRNSQHGLSKVR</sequence>
<reference evidence="2" key="1">
    <citation type="submission" date="2023-04" db="EMBL/GenBank/DDBJ databases">
        <title>Colletotrichum limetticola genome sequence.</title>
        <authorList>
            <person name="Baroncelli R."/>
        </authorList>
    </citation>
    <scope>NUCLEOTIDE SEQUENCE</scope>
    <source>
        <strain evidence="2">KLA-Anderson</strain>
    </source>
</reference>
<dbReference type="EMBL" id="JARUPT010000947">
    <property type="protein sequence ID" value="KAK0368126.1"/>
    <property type="molecule type" value="Genomic_DNA"/>
</dbReference>
<feature type="region of interest" description="Disordered" evidence="1">
    <location>
        <begin position="243"/>
        <end position="313"/>
    </location>
</feature>
<protein>
    <submittedName>
        <fullName evidence="2">Uncharacterized protein</fullName>
    </submittedName>
</protein>
<feature type="region of interest" description="Disordered" evidence="1">
    <location>
        <begin position="348"/>
        <end position="405"/>
    </location>
</feature>
<comment type="caution">
    <text evidence="2">The sequence shown here is derived from an EMBL/GenBank/DDBJ whole genome shotgun (WGS) entry which is preliminary data.</text>
</comment>
<evidence type="ECO:0000256" key="1">
    <source>
        <dbReference type="SAM" id="MobiDB-lite"/>
    </source>
</evidence>
<keyword evidence="3" id="KW-1185">Reference proteome</keyword>
<feature type="compositionally biased region" description="Basic residues" evidence="1">
    <location>
        <begin position="391"/>
        <end position="405"/>
    </location>
</feature>
<name>A0ABQ9P903_9PEZI</name>